<feature type="active site" description="Proton donor" evidence="5">
    <location>
        <position position="125"/>
    </location>
</feature>
<comment type="catalytic activity">
    <reaction evidence="5">
        <text>dimethylallyl diphosphate + 2 oxidized [2Fe-2S]-[ferredoxin] + H2O = (2E)-4-hydroxy-3-methylbut-2-enyl diphosphate + 2 reduced [2Fe-2S]-[ferredoxin] + 2 H(+)</text>
        <dbReference type="Rhea" id="RHEA:24825"/>
        <dbReference type="Rhea" id="RHEA-COMP:10000"/>
        <dbReference type="Rhea" id="RHEA-COMP:10001"/>
        <dbReference type="ChEBI" id="CHEBI:15377"/>
        <dbReference type="ChEBI" id="CHEBI:15378"/>
        <dbReference type="ChEBI" id="CHEBI:33737"/>
        <dbReference type="ChEBI" id="CHEBI:33738"/>
        <dbReference type="ChEBI" id="CHEBI:57623"/>
        <dbReference type="ChEBI" id="CHEBI:128753"/>
        <dbReference type="EC" id="1.17.7.4"/>
    </reaction>
</comment>
<evidence type="ECO:0000256" key="4">
    <source>
        <dbReference type="ARBA" id="ARBA00023014"/>
    </source>
</evidence>
<keyword evidence="7" id="KW-1185">Reference proteome</keyword>
<feature type="binding site" evidence="5">
    <location>
        <position position="73"/>
    </location>
    <ligand>
        <name>(2E)-4-hydroxy-3-methylbut-2-enyl diphosphate</name>
        <dbReference type="ChEBI" id="CHEBI:128753"/>
    </ligand>
</feature>
<dbReference type="EMBL" id="FUYN01000001">
    <property type="protein sequence ID" value="SKB25074.1"/>
    <property type="molecule type" value="Genomic_DNA"/>
</dbReference>
<organism evidence="6 7">
    <name type="scientific">Acetoanaerobium noterae</name>
    <dbReference type="NCBI Taxonomy" id="745369"/>
    <lineage>
        <taxon>Bacteria</taxon>
        <taxon>Bacillati</taxon>
        <taxon>Bacillota</taxon>
        <taxon>Clostridia</taxon>
        <taxon>Peptostreptococcales</taxon>
        <taxon>Filifactoraceae</taxon>
        <taxon>Acetoanaerobium</taxon>
    </lineage>
</organism>
<comment type="pathway">
    <text evidence="5">Isoprenoid biosynthesis; isopentenyl diphosphate biosynthesis via DXP pathway; isopentenyl diphosphate from 1-deoxy-D-xylulose 5-phosphate: step 6/6.</text>
</comment>
<dbReference type="UniPathway" id="UPA00059">
    <property type="reaction ID" value="UER00105"/>
</dbReference>
<evidence type="ECO:0000313" key="7">
    <source>
        <dbReference type="Proteomes" id="UP000243406"/>
    </source>
</evidence>
<feature type="binding site" evidence="5">
    <location>
        <position position="12"/>
    </location>
    <ligand>
        <name>[4Fe-4S] cluster</name>
        <dbReference type="ChEBI" id="CHEBI:49883"/>
    </ligand>
</feature>
<keyword evidence="2 5" id="KW-0479">Metal-binding</keyword>
<evidence type="ECO:0000256" key="3">
    <source>
        <dbReference type="ARBA" id="ARBA00023004"/>
    </source>
</evidence>
<evidence type="ECO:0000256" key="1">
    <source>
        <dbReference type="ARBA" id="ARBA00022485"/>
    </source>
</evidence>
<feature type="binding site" evidence="5">
    <location>
        <position position="221"/>
    </location>
    <ligand>
        <name>isopentenyl diphosphate</name>
        <dbReference type="ChEBI" id="CHEBI:128769"/>
    </ligand>
</feature>
<evidence type="ECO:0000256" key="5">
    <source>
        <dbReference type="HAMAP-Rule" id="MF_00191"/>
    </source>
</evidence>
<feature type="binding site" evidence="5">
    <location>
        <position position="73"/>
    </location>
    <ligand>
        <name>isopentenyl diphosphate</name>
        <dbReference type="ChEBI" id="CHEBI:128769"/>
    </ligand>
</feature>
<keyword evidence="5" id="KW-0560">Oxidoreductase</keyword>
<comment type="pathway">
    <text evidence="5">Isoprenoid biosynthesis; dimethylallyl diphosphate biosynthesis; dimethylallyl diphosphate from (2E)-4-hydroxy-3-methylbutenyl diphosphate: step 1/1.</text>
</comment>
<dbReference type="InterPro" id="IPR003451">
    <property type="entry name" value="LytB/IspH"/>
</dbReference>
<dbReference type="NCBIfam" id="TIGR00216">
    <property type="entry name" value="ispH_lytB"/>
    <property type="match status" value="1"/>
</dbReference>
<reference evidence="7" key="1">
    <citation type="submission" date="2017-02" db="EMBL/GenBank/DDBJ databases">
        <authorList>
            <person name="Varghese N."/>
            <person name="Submissions S."/>
        </authorList>
    </citation>
    <scope>NUCLEOTIDE SEQUENCE [LARGE SCALE GENOMIC DNA]</scope>
    <source>
        <strain evidence="7">ATCC 35199</strain>
    </source>
</reference>
<feature type="binding site" evidence="5">
    <location>
        <position position="221"/>
    </location>
    <ligand>
        <name>dimethylallyl diphosphate</name>
        <dbReference type="ChEBI" id="CHEBI:57623"/>
    </ligand>
</feature>
<dbReference type="OrthoDB" id="9804077at2"/>
<feature type="binding site" evidence="5">
    <location>
        <position position="123"/>
    </location>
    <ligand>
        <name>(2E)-4-hydroxy-3-methylbut-2-enyl diphosphate</name>
        <dbReference type="ChEBI" id="CHEBI:128753"/>
    </ligand>
</feature>
<feature type="binding site" evidence="5">
    <location>
        <position position="191"/>
    </location>
    <ligand>
        <name>[4Fe-4S] cluster</name>
        <dbReference type="ChEBI" id="CHEBI:49883"/>
    </ligand>
</feature>
<dbReference type="PANTHER" id="PTHR30426:SF0">
    <property type="entry name" value="4-HYDROXY-3-METHYLBUT-2-ENYL DIPHOSPHATE REDUCTASE"/>
    <property type="match status" value="1"/>
</dbReference>
<dbReference type="CDD" id="cd13944">
    <property type="entry name" value="lytB_ispH"/>
    <property type="match status" value="1"/>
</dbReference>
<dbReference type="GO" id="GO:0051539">
    <property type="term" value="F:4 iron, 4 sulfur cluster binding"/>
    <property type="evidence" value="ECO:0007669"/>
    <property type="project" value="UniProtKB-UniRule"/>
</dbReference>
<dbReference type="GO" id="GO:0046872">
    <property type="term" value="F:metal ion binding"/>
    <property type="evidence" value="ECO:0007669"/>
    <property type="project" value="UniProtKB-KW"/>
</dbReference>
<comment type="function">
    <text evidence="5">Catalyzes the conversion of 1-hydroxy-2-methyl-2-(E)-butenyl 4-diphosphate (HMBPP) into a mixture of isopentenyl diphosphate (IPP) and dimethylallyl diphosphate (DMAPP). Acts in the terminal step of the DOXP/MEP pathway for isoprenoid precursor biosynthesis.</text>
</comment>
<evidence type="ECO:0000256" key="2">
    <source>
        <dbReference type="ARBA" id="ARBA00022723"/>
    </source>
</evidence>
<feature type="binding site" evidence="5">
    <location>
        <position position="163"/>
    </location>
    <ligand>
        <name>(2E)-4-hydroxy-3-methylbut-2-enyl diphosphate</name>
        <dbReference type="ChEBI" id="CHEBI:128753"/>
    </ligand>
</feature>
<feature type="binding site" evidence="5">
    <location>
        <position position="123"/>
    </location>
    <ligand>
        <name>isopentenyl diphosphate</name>
        <dbReference type="ChEBI" id="CHEBI:128769"/>
    </ligand>
</feature>
<dbReference type="Proteomes" id="UP000243406">
    <property type="component" value="Unassembled WGS sequence"/>
</dbReference>
<feature type="binding site" evidence="5">
    <location>
        <position position="262"/>
    </location>
    <ligand>
        <name>(2E)-4-hydroxy-3-methylbut-2-enyl diphosphate</name>
        <dbReference type="ChEBI" id="CHEBI:128753"/>
    </ligand>
</feature>
<proteinExistence type="inferred from homology"/>
<dbReference type="GO" id="GO:0016114">
    <property type="term" value="P:terpenoid biosynthetic process"/>
    <property type="evidence" value="ECO:0007669"/>
    <property type="project" value="UniProtKB-UniRule"/>
</dbReference>
<feature type="binding site" evidence="5">
    <location>
        <position position="219"/>
    </location>
    <ligand>
        <name>dimethylallyl diphosphate</name>
        <dbReference type="ChEBI" id="CHEBI:57623"/>
    </ligand>
</feature>
<dbReference type="Gene3D" id="3.40.50.11270">
    <property type="match status" value="1"/>
</dbReference>
<keyword evidence="5" id="KW-0414">Isoprene biosynthesis</keyword>
<keyword evidence="1 5" id="KW-0004">4Fe-4S</keyword>
<dbReference type="AlphaFoldDB" id="A0A1T4ZQK6"/>
<dbReference type="Gene3D" id="3.40.1010.20">
    <property type="entry name" value="4-hydroxy-3-methylbut-2-enyl diphosphate reductase, catalytic domain"/>
    <property type="match status" value="2"/>
</dbReference>
<comment type="cofactor">
    <cofactor evidence="5">
        <name>[4Fe-4S] cluster</name>
        <dbReference type="ChEBI" id="CHEBI:49883"/>
    </cofactor>
    <text evidence="5">Binds 1 [4Fe-4S] cluster per subunit.</text>
</comment>
<dbReference type="HAMAP" id="MF_00191">
    <property type="entry name" value="IspH"/>
    <property type="match status" value="1"/>
</dbReference>
<keyword evidence="3 5" id="KW-0408">Iron</keyword>
<sequence>MKVLLAEHAGYCFGVKRAVELAIKTAQDNDNKVYTLGPLIHNNSAVDMLKEKNVFSVDDINNVEGDNIIIRSHGVGKEIYDHCSEKKINLTDATCPFVKKIQKIAYEMYNKGYNIIIIGDKSHPEVQGINGWCDNKAIIGKNLEEFYLIDFNNSKKYAVVVQTTMPQDTFFAVKEYLISLGLTLEFYNTICFATKERQQAVLDLSKKVDAMLIVGGKHSSNTKKLAEIAKKNCDTFLIETAKDIDLEKIKTYDIIGVGAGASTPDFIINEVMDLINEL</sequence>
<feature type="binding site" evidence="5">
    <location>
        <position position="262"/>
    </location>
    <ligand>
        <name>isopentenyl diphosphate</name>
        <dbReference type="ChEBI" id="CHEBI:128769"/>
    </ligand>
</feature>
<feature type="binding site" evidence="5">
    <location>
        <position position="41"/>
    </location>
    <ligand>
        <name>(2E)-4-hydroxy-3-methylbut-2-enyl diphosphate</name>
        <dbReference type="ChEBI" id="CHEBI:128753"/>
    </ligand>
</feature>
<dbReference type="PANTHER" id="PTHR30426">
    <property type="entry name" value="4-HYDROXY-3-METHYLBUT-2-ENYL DIPHOSPHATE REDUCTASE"/>
    <property type="match status" value="1"/>
</dbReference>
<dbReference type="UniPathway" id="UPA00056">
    <property type="reaction ID" value="UER00097"/>
</dbReference>
<name>A0A1T4ZQK6_9FIRM</name>
<feature type="binding site" evidence="5">
    <location>
        <position position="95"/>
    </location>
    <ligand>
        <name>[4Fe-4S] cluster</name>
        <dbReference type="ChEBI" id="CHEBI:49883"/>
    </ligand>
</feature>
<gene>
    <name evidence="5" type="primary">ispH</name>
    <name evidence="6" type="ORF">SAMN02745120_0242</name>
</gene>
<evidence type="ECO:0000313" key="6">
    <source>
        <dbReference type="EMBL" id="SKB25074.1"/>
    </source>
</evidence>
<feature type="binding site" evidence="5">
    <location>
        <position position="220"/>
    </location>
    <ligand>
        <name>dimethylallyl diphosphate</name>
        <dbReference type="ChEBI" id="CHEBI:57623"/>
    </ligand>
</feature>
<feature type="binding site" evidence="5">
    <location>
        <position position="123"/>
    </location>
    <ligand>
        <name>dimethylallyl diphosphate</name>
        <dbReference type="ChEBI" id="CHEBI:57623"/>
    </ligand>
</feature>
<dbReference type="GO" id="GO:0050992">
    <property type="term" value="P:dimethylallyl diphosphate biosynthetic process"/>
    <property type="evidence" value="ECO:0007669"/>
    <property type="project" value="UniProtKB-UniRule"/>
</dbReference>
<dbReference type="GO" id="GO:0051745">
    <property type="term" value="F:4-hydroxy-3-methylbut-2-enyl diphosphate reductase activity"/>
    <property type="evidence" value="ECO:0007669"/>
    <property type="project" value="UniProtKB-UniRule"/>
</dbReference>
<dbReference type="Pfam" id="PF02401">
    <property type="entry name" value="LYTB"/>
    <property type="match status" value="1"/>
</dbReference>
<feature type="binding site" evidence="5">
    <location>
        <position position="41"/>
    </location>
    <ligand>
        <name>isopentenyl diphosphate</name>
        <dbReference type="ChEBI" id="CHEBI:128769"/>
    </ligand>
</feature>
<dbReference type="GO" id="GO:0019288">
    <property type="term" value="P:isopentenyl diphosphate biosynthetic process, methylerythritol 4-phosphate pathway"/>
    <property type="evidence" value="ECO:0007669"/>
    <property type="project" value="UniProtKB-UniRule"/>
</dbReference>
<protein>
    <recommendedName>
        <fullName evidence="5">4-hydroxy-3-methylbut-2-enyl diphosphate reductase</fullName>
        <shortName evidence="5">HMBPP reductase</shortName>
        <ecNumber evidence="5">1.17.7.4</ecNumber>
    </recommendedName>
</protein>
<feature type="binding site" evidence="5">
    <location>
        <position position="220"/>
    </location>
    <ligand>
        <name>(2E)-4-hydroxy-3-methylbut-2-enyl diphosphate</name>
        <dbReference type="ChEBI" id="CHEBI:128753"/>
    </ligand>
</feature>
<feature type="binding site" evidence="5">
    <location>
        <position position="219"/>
    </location>
    <ligand>
        <name>isopentenyl diphosphate</name>
        <dbReference type="ChEBI" id="CHEBI:128769"/>
    </ligand>
</feature>
<feature type="binding site" evidence="5">
    <location>
        <position position="219"/>
    </location>
    <ligand>
        <name>(2E)-4-hydroxy-3-methylbut-2-enyl diphosphate</name>
        <dbReference type="ChEBI" id="CHEBI:128753"/>
    </ligand>
</feature>
<dbReference type="RefSeq" id="WP_079588241.1">
    <property type="nucleotide sequence ID" value="NZ_FUYN01000001.1"/>
</dbReference>
<dbReference type="EC" id="1.17.7.4" evidence="5"/>
<accession>A0A1T4ZQK6</accession>
<feature type="binding site" evidence="5">
    <location>
        <position position="73"/>
    </location>
    <ligand>
        <name>dimethylallyl diphosphate</name>
        <dbReference type="ChEBI" id="CHEBI:57623"/>
    </ligand>
</feature>
<comment type="catalytic activity">
    <reaction evidence="5">
        <text>isopentenyl diphosphate + 2 oxidized [2Fe-2S]-[ferredoxin] + H2O = (2E)-4-hydroxy-3-methylbut-2-enyl diphosphate + 2 reduced [2Fe-2S]-[ferredoxin] + 2 H(+)</text>
        <dbReference type="Rhea" id="RHEA:24488"/>
        <dbReference type="Rhea" id="RHEA-COMP:10000"/>
        <dbReference type="Rhea" id="RHEA-COMP:10001"/>
        <dbReference type="ChEBI" id="CHEBI:15377"/>
        <dbReference type="ChEBI" id="CHEBI:15378"/>
        <dbReference type="ChEBI" id="CHEBI:33737"/>
        <dbReference type="ChEBI" id="CHEBI:33738"/>
        <dbReference type="ChEBI" id="CHEBI:128753"/>
        <dbReference type="ChEBI" id="CHEBI:128769"/>
        <dbReference type="EC" id="1.17.7.4"/>
    </reaction>
</comment>
<feature type="binding site" evidence="5">
    <location>
        <position position="221"/>
    </location>
    <ligand>
        <name>(2E)-4-hydroxy-3-methylbut-2-enyl diphosphate</name>
        <dbReference type="ChEBI" id="CHEBI:128753"/>
    </ligand>
</feature>
<dbReference type="NCBIfam" id="NF002187">
    <property type="entry name" value="PRK01045.1-1"/>
    <property type="match status" value="1"/>
</dbReference>
<comment type="similarity">
    <text evidence="5">Belongs to the IspH family.</text>
</comment>
<feature type="binding site" evidence="5">
    <location>
        <position position="41"/>
    </location>
    <ligand>
        <name>dimethylallyl diphosphate</name>
        <dbReference type="ChEBI" id="CHEBI:57623"/>
    </ligand>
</feature>
<feature type="binding site" evidence="5">
    <location>
        <position position="220"/>
    </location>
    <ligand>
        <name>isopentenyl diphosphate</name>
        <dbReference type="ChEBI" id="CHEBI:128769"/>
    </ligand>
</feature>
<keyword evidence="4 5" id="KW-0411">Iron-sulfur</keyword>
<feature type="binding site" evidence="5">
    <location>
        <position position="262"/>
    </location>
    <ligand>
        <name>dimethylallyl diphosphate</name>
        <dbReference type="ChEBI" id="CHEBI:57623"/>
    </ligand>
</feature>